<keyword evidence="5 11" id="KW-0436">Ligase</keyword>
<dbReference type="PRINTS" id="PR01045">
    <property type="entry name" value="TRNASYNTHGB"/>
</dbReference>
<evidence type="ECO:0000256" key="4">
    <source>
        <dbReference type="ARBA" id="ARBA00022490"/>
    </source>
</evidence>
<evidence type="ECO:0000256" key="8">
    <source>
        <dbReference type="ARBA" id="ARBA00022917"/>
    </source>
</evidence>
<name>A0ABW2YN69_9GAMM</name>
<dbReference type="InterPro" id="IPR008909">
    <property type="entry name" value="DALR_anticod-bd"/>
</dbReference>
<keyword evidence="4 11" id="KW-0963">Cytoplasm</keyword>
<dbReference type="EMBL" id="JBHTIH010000004">
    <property type="protein sequence ID" value="MFD0739612.1"/>
    <property type="molecule type" value="Genomic_DNA"/>
</dbReference>
<dbReference type="RefSeq" id="WP_386812643.1">
    <property type="nucleotide sequence ID" value="NZ_JBHTIH010000004.1"/>
</dbReference>
<keyword evidence="14" id="KW-1185">Reference proteome</keyword>
<comment type="subcellular location">
    <subcellularLocation>
        <location evidence="1 11">Cytoplasm</location>
    </subcellularLocation>
</comment>
<organism evidence="13 14">
    <name type="scientific">Lysobacter koreensis</name>
    <dbReference type="NCBI Taxonomy" id="266122"/>
    <lineage>
        <taxon>Bacteria</taxon>
        <taxon>Pseudomonadati</taxon>
        <taxon>Pseudomonadota</taxon>
        <taxon>Gammaproteobacteria</taxon>
        <taxon>Lysobacterales</taxon>
        <taxon>Lysobacteraceae</taxon>
        <taxon>Lysobacter</taxon>
    </lineage>
</organism>
<feature type="domain" description="DALR anticodon binding" evidence="12">
    <location>
        <begin position="605"/>
        <end position="701"/>
    </location>
</feature>
<dbReference type="HAMAP" id="MF_00255">
    <property type="entry name" value="Gly_tRNA_synth_beta"/>
    <property type="match status" value="1"/>
</dbReference>
<comment type="similarity">
    <text evidence="2 11">Belongs to the class-II aminoacyl-tRNA synthetase family.</text>
</comment>
<sequence length="714" mass="76805">MTEMKPLLIELGTEELPVKALAGLAQAFFDGVLDGLAKRGIAIERGSAKPLYTPRRLAVLLPGVAVEQPEQTSEVLGPYLNIALDADGQPTKALQGFAAKAGVEWSALEKTSDNKGERFVHRATKPGAATAALLPEVVRDALAAMPIPKPMRWGGHDYGFARPVHWLVLLLGGDIVEAQLLGVRSDRMSRGHRFMHDKPVWIGQPGDYVESLRGAKVLVDADERRACIVREVEQVAAAAGGVARIDAGILEEVNGLTEWPKAIACGFEREFLAVPAEALIATMETNQKFFPVLDGDGQLTERFVGIANIESKDEAQVRKGYERVIRPRFADAQFFFVEDMKQGLASMNDGLASVTYQAKLGTVADKVARVAALAEAIAEQVGVDPALARRAAELSKADLQSRLVNEFPELQGIAGRYYAAVENQPLELAAAIDEAYMPRFAGDAIAPSKLGQVLAVAERLDTLAGGFAAGLKPTGNKDPFALRRNALGLARTLIEGLFDLDLPTSIAQGHGGAGDAIARNELLAQRGGARAPAAASDVTTAEQQKRELHDFVLERMRGYYGDKGVPAQHYESVAALRPGSLSDFHRRLKAIGEFAKLPEAEALAAANKRIRNILKKVDGAVPTAIDTNLFTEAAERELAESVDAAIADTDPLLAQRDYVAVLGRLARLRPQVDAFFDAVMVNVDDLAVRNNRLALLKRLSDRLGSVAAIEHLSS</sequence>
<comment type="subunit">
    <text evidence="3 11">Tetramer of two alpha and two beta subunits.</text>
</comment>
<evidence type="ECO:0000256" key="6">
    <source>
        <dbReference type="ARBA" id="ARBA00022741"/>
    </source>
</evidence>
<dbReference type="SUPFAM" id="SSF109604">
    <property type="entry name" value="HD-domain/PDEase-like"/>
    <property type="match status" value="1"/>
</dbReference>
<evidence type="ECO:0000313" key="13">
    <source>
        <dbReference type="EMBL" id="MFD0739612.1"/>
    </source>
</evidence>
<evidence type="ECO:0000256" key="7">
    <source>
        <dbReference type="ARBA" id="ARBA00022840"/>
    </source>
</evidence>
<keyword evidence="9 11" id="KW-0030">Aminoacyl-tRNA synthetase</keyword>
<dbReference type="EC" id="6.1.1.14" evidence="11"/>
<dbReference type="NCBIfam" id="TIGR00211">
    <property type="entry name" value="glyS"/>
    <property type="match status" value="1"/>
</dbReference>
<evidence type="ECO:0000256" key="3">
    <source>
        <dbReference type="ARBA" id="ARBA00011209"/>
    </source>
</evidence>
<evidence type="ECO:0000256" key="10">
    <source>
        <dbReference type="ARBA" id="ARBA00047937"/>
    </source>
</evidence>
<reference evidence="14" key="1">
    <citation type="journal article" date="2019" name="Int. J. Syst. Evol. Microbiol.">
        <title>The Global Catalogue of Microorganisms (GCM) 10K type strain sequencing project: providing services to taxonomists for standard genome sequencing and annotation.</title>
        <authorList>
            <consortium name="The Broad Institute Genomics Platform"/>
            <consortium name="The Broad Institute Genome Sequencing Center for Infectious Disease"/>
            <person name="Wu L."/>
            <person name="Ma J."/>
        </authorList>
    </citation>
    <scope>NUCLEOTIDE SEQUENCE [LARGE SCALE GENOMIC DNA]</scope>
    <source>
        <strain evidence="14">CCUG 55491</strain>
    </source>
</reference>
<dbReference type="Pfam" id="PF05746">
    <property type="entry name" value="DALR_1"/>
    <property type="match status" value="1"/>
</dbReference>
<dbReference type="PROSITE" id="PS50861">
    <property type="entry name" value="AA_TRNA_LIGASE_II_GLYAB"/>
    <property type="match status" value="1"/>
</dbReference>
<evidence type="ECO:0000256" key="2">
    <source>
        <dbReference type="ARBA" id="ARBA00008226"/>
    </source>
</evidence>
<dbReference type="Proteomes" id="UP001597090">
    <property type="component" value="Unassembled WGS sequence"/>
</dbReference>
<keyword evidence="8 11" id="KW-0648">Protein biosynthesis</keyword>
<comment type="catalytic activity">
    <reaction evidence="10 11">
        <text>tRNA(Gly) + glycine + ATP = glycyl-tRNA(Gly) + AMP + diphosphate</text>
        <dbReference type="Rhea" id="RHEA:16013"/>
        <dbReference type="Rhea" id="RHEA-COMP:9664"/>
        <dbReference type="Rhea" id="RHEA-COMP:9683"/>
        <dbReference type="ChEBI" id="CHEBI:30616"/>
        <dbReference type="ChEBI" id="CHEBI:33019"/>
        <dbReference type="ChEBI" id="CHEBI:57305"/>
        <dbReference type="ChEBI" id="CHEBI:78442"/>
        <dbReference type="ChEBI" id="CHEBI:78522"/>
        <dbReference type="ChEBI" id="CHEBI:456215"/>
        <dbReference type="EC" id="6.1.1.14"/>
    </reaction>
</comment>
<evidence type="ECO:0000313" key="14">
    <source>
        <dbReference type="Proteomes" id="UP001597090"/>
    </source>
</evidence>
<keyword evidence="7 11" id="KW-0067">ATP-binding</keyword>
<evidence type="ECO:0000259" key="12">
    <source>
        <dbReference type="Pfam" id="PF05746"/>
    </source>
</evidence>
<dbReference type="PANTHER" id="PTHR30075">
    <property type="entry name" value="GLYCYL-TRNA SYNTHETASE"/>
    <property type="match status" value="1"/>
</dbReference>
<gene>
    <name evidence="11 13" type="primary">glyS</name>
    <name evidence="13" type="ORF">ACFQZQ_10010</name>
</gene>
<dbReference type="InterPro" id="IPR015944">
    <property type="entry name" value="Gly-tRNA-synth_bsu"/>
</dbReference>
<dbReference type="InterPro" id="IPR006194">
    <property type="entry name" value="Gly-tRNA-synth_heterodimer"/>
</dbReference>
<evidence type="ECO:0000256" key="9">
    <source>
        <dbReference type="ARBA" id="ARBA00023146"/>
    </source>
</evidence>
<comment type="caution">
    <text evidence="13">The sequence shown here is derived from an EMBL/GenBank/DDBJ whole genome shotgun (WGS) entry which is preliminary data.</text>
</comment>
<evidence type="ECO:0000256" key="5">
    <source>
        <dbReference type="ARBA" id="ARBA00022598"/>
    </source>
</evidence>
<evidence type="ECO:0000256" key="1">
    <source>
        <dbReference type="ARBA" id="ARBA00004496"/>
    </source>
</evidence>
<dbReference type="Pfam" id="PF02092">
    <property type="entry name" value="tRNA_synt_2f"/>
    <property type="match status" value="1"/>
</dbReference>
<evidence type="ECO:0000256" key="11">
    <source>
        <dbReference type="HAMAP-Rule" id="MF_00255"/>
    </source>
</evidence>
<dbReference type="PANTHER" id="PTHR30075:SF2">
    <property type="entry name" value="GLYCINE--TRNA LIGASE, CHLOROPLASTIC_MITOCHONDRIAL 2"/>
    <property type="match status" value="1"/>
</dbReference>
<keyword evidence="6 11" id="KW-0547">Nucleotide-binding</keyword>
<proteinExistence type="inferred from homology"/>
<dbReference type="GO" id="GO:0004820">
    <property type="term" value="F:glycine-tRNA ligase activity"/>
    <property type="evidence" value="ECO:0007669"/>
    <property type="project" value="UniProtKB-EC"/>
</dbReference>
<accession>A0ABW2YN69</accession>
<protein>
    <recommendedName>
        <fullName evidence="11">Glycine--tRNA ligase beta subunit</fullName>
        <ecNumber evidence="11">6.1.1.14</ecNumber>
    </recommendedName>
    <alternativeName>
        <fullName evidence="11">Glycyl-tRNA synthetase beta subunit</fullName>
        <shortName evidence="11">GlyRS</shortName>
    </alternativeName>
</protein>